<feature type="chain" id="PRO_5032971042" evidence="1">
    <location>
        <begin position="33"/>
        <end position="263"/>
    </location>
</feature>
<name>A0A839Q7P5_MYCIR</name>
<gene>
    <name evidence="2" type="ORF">FHR72_000699</name>
</gene>
<protein>
    <submittedName>
        <fullName evidence="2">Glutamine cyclotransferase</fullName>
    </submittedName>
</protein>
<sequence>MTPSWQRAAPRIGAVLALAVVAGCASPPVAQAGPAPVIEPVVLEEIPHDPQAFTQGFEIHDGILYEGTGLEGESQLRELDPDTGRVLRAVAVPTQYFGEGITVVDSRIWQLTWQNGMAIEWDRASLSTTRELPIPPEGWGLCYDGRRLIRSDGTDRLTFNDPSELAETGSVSVTRNGEKVTGLNELECVDGQVWANVWPSNEIVRIDPGTGVVGLVVDASSLRARGIPPSAQVLNGIAHVRGSEFLLTGKYWPKTFRVQLADS</sequence>
<proteinExistence type="predicted"/>
<feature type="signal peptide" evidence="1">
    <location>
        <begin position="1"/>
        <end position="32"/>
    </location>
</feature>
<dbReference type="GO" id="GO:0016603">
    <property type="term" value="F:glutaminyl-peptide cyclotransferase activity"/>
    <property type="evidence" value="ECO:0007669"/>
    <property type="project" value="InterPro"/>
</dbReference>
<dbReference type="PANTHER" id="PTHR31270:SF1">
    <property type="entry name" value="GLUTAMINYL-PEPTIDE CYCLOTRANSFERASE"/>
    <property type="match status" value="1"/>
</dbReference>
<dbReference type="AlphaFoldDB" id="A0A839Q7P5"/>
<organism evidence="2 3">
    <name type="scientific">Mycolicibacterium iranicum</name>
    <name type="common">Mycobacterium iranicum</name>
    <dbReference type="NCBI Taxonomy" id="912594"/>
    <lineage>
        <taxon>Bacteria</taxon>
        <taxon>Bacillati</taxon>
        <taxon>Actinomycetota</taxon>
        <taxon>Actinomycetes</taxon>
        <taxon>Mycobacteriales</taxon>
        <taxon>Mycobacteriaceae</taxon>
        <taxon>Mycolicibacterium</taxon>
    </lineage>
</organism>
<dbReference type="InterPro" id="IPR007788">
    <property type="entry name" value="QCT"/>
</dbReference>
<dbReference type="RefSeq" id="WP_183466484.1">
    <property type="nucleotide sequence ID" value="NZ_JACHVU010000001.1"/>
</dbReference>
<comment type="caution">
    <text evidence="2">The sequence shown here is derived from an EMBL/GenBank/DDBJ whole genome shotgun (WGS) entry which is preliminary data.</text>
</comment>
<evidence type="ECO:0000313" key="2">
    <source>
        <dbReference type="EMBL" id="MBB2989242.1"/>
    </source>
</evidence>
<keyword evidence="3" id="KW-1185">Reference proteome</keyword>
<dbReference type="Proteomes" id="UP000550501">
    <property type="component" value="Unassembled WGS sequence"/>
</dbReference>
<dbReference type="PROSITE" id="PS51257">
    <property type="entry name" value="PROKAR_LIPOPROTEIN"/>
    <property type="match status" value="1"/>
</dbReference>
<evidence type="ECO:0000313" key="3">
    <source>
        <dbReference type="Proteomes" id="UP000550501"/>
    </source>
</evidence>
<dbReference type="SUPFAM" id="SSF63829">
    <property type="entry name" value="Calcium-dependent phosphotriesterase"/>
    <property type="match status" value="1"/>
</dbReference>
<dbReference type="Pfam" id="PF05096">
    <property type="entry name" value="Glu_cyclase_2"/>
    <property type="match status" value="1"/>
</dbReference>
<dbReference type="PANTHER" id="PTHR31270">
    <property type="entry name" value="GLUTAMINYL-PEPTIDE CYCLOTRANSFERASE"/>
    <property type="match status" value="1"/>
</dbReference>
<evidence type="ECO:0000256" key="1">
    <source>
        <dbReference type="SAM" id="SignalP"/>
    </source>
</evidence>
<reference evidence="2 3" key="1">
    <citation type="submission" date="2020-08" db="EMBL/GenBank/DDBJ databases">
        <title>The Agave Microbiome: Exploring the role of microbial communities in plant adaptations to desert environments.</title>
        <authorList>
            <person name="Partida-Martinez L.P."/>
        </authorList>
    </citation>
    <scope>NUCLEOTIDE SEQUENCE [LARGE SCALE GENOMIC DNA]</scope>
    <source>
        <strain evidence="2 3">AT2.18</strain>
    </source>
</reference>
<keyword evidence="2" id="KW-0808">Transferase</keyword>
<dbReference type="EMBL" id="JACHVU010000001">
    <property type="protein sequence ID" value="MBB2989242.1"/>
    <property type="molecule type" value="Genomic_DNA"/>
</dbReference>
<keyword evidence="1" id="KW-0732">Signal</keyword>
<accession>A0A839Q7P5</accession>